<organism evidence="3 4">
    <name type="scientific">Pythium oligandrum</name>
    <name type="common">Mycoparasitic fungus</name>
    <dbReference type="NCBI Taxonomy" id="41045"/>
    <lineage>
        <taxon>Eukaryota</taxon>
        <taxon>Sar</taxon>
        <taxon>Stramenopiles</taxon>
        <taxon>Oomycota</taxon>
        <taxon>Peronosporomycetes</taxon>
        <taxon>Pythiales</taxon>
        <taxon>Pythiaceae</taxon>
        <taxon>Pythium</taxon>
    </lineage>
</organism>
<evidence type="ECO:0000313" key="4">
    <source>
        <dbReference type="Proteomes" id="UP000794436"/>
    </source>
</evidence>
<dbReference type="SUPFAM" id="SSF51735">
    <property type="entry name" value="NAD(P)-binding Rossmann-fold domains"/>
    <property type="match status" value="1"/>
</dbReference>
<gene>
    <name evidence="3" type="ORF">Poli38472_006832</name>
</gene>
<dbReference type="PANTHER" id="PTHR24320:SF148">
    <property type="entry name" value="NAD(P)-BINDING ROSSMANN-FOLD SUPERFAMILY PROTEIN"/>
    <property type="match status" value="1"/>
</dbReference>
<proteinExistence type="inferred from homology"/>
<keyword evidence="4" id="KW-1185">Reference proteome</keyword>
<evidence type="ECO:0000313" key="3">
    <source>
        <dbReference type="EMBL" id="TMW56822.1"/>
    </source>
</evidence>
<dbReference type="InterPro" id="IPR036291">
    <property type="entry name" value="NAD(P)-bd_dom_sf"/>
</dbReference>
<dbReference type="EMBL" id="SPLM01000145">
    <property type="protein sequence ID" value="TMW56822.1"/>
    <property type="molecule type" value="Genomic_DNA"/>
</dbReference>
<comment type="caution">
    <text evidence="3">The sequence shown here is derived from an EMBL/GenBank/DDBJ whole genome shotgun (WGS) entry which is preliminary data.</text>
</comment>
<sequence length="307" mass="33889">MTRGNDEIPDKWDTTRMPSVAGQVAIVTGANSGIGYEAALELARKGAHVVLACRNEERGRDAVVRIQEALKETQDGGTVEFMQVDVGDFESVKRFTTEHLGIPYTETEDGFEAMLKTNHLGPFTLTAHLFDLLKVSAPSRIVNVSSLAHRTAYSFNEDKIQITKDKYEPWLAYSNTKLANLYFTLELARRFEANNITGVTAIACHPGFATTNLSIPAIESQSRLYQAVYRVRTSLPMFQSAAMGALPTLYAATEAKSGQLIGPRGFKTWWGYPTVETPAKCANSLSAAKKLWEWSESVANTPFPIEK</sequence>
<evidence type="ECO:0000256" key="2">
    <source>
        <dbReference type="ARBA" id="ARBA00023002"/>
    </source>
</evidence>
<dbReference type="GO" id="GO:0016491">
    <property type="term" value="F:oxidoreductase activity"/>
    <property type="evidence" value="ECO:0007669"/>
    <property type="project" value="UniProtKB-KW"/>
</dbReference>
<accession>A0A8K1FEN1</accession>
<dbReference type="Gene3D" id="3.40.50.720">
    <property type="entry name" value="NAD(P)-binding Rossmann-like Domain"/>
    <property type="match status" value="1"/>
</dbReference>
<dbReference type="Proteomes" id="UP000794436">
    <property type="component" value="Unassembled WGS sequence"/>
</dbReference>
<name>A0A8K1FEN1_PYTOL</name>
<dbReference type="Pfam" id="PF00106">
    <property type="entry name" value="adh_short"/>
    <property type="match status" value="1"/>
</dbReference>
<dbReference type="AlphaFoldDB" id="A0A8K1FEN1"/>
<dbReference type="PANTHER" id="PTHR24320">
    <property type="entry name" value="RETINOL DEHYDROGENASE"/>
    <property type="match status" value="1"/>
</dbReference>
<evidence type="ECO:0000256" key="1">
    <source>
        <dbReference type="ARBA" id="ARBA00006484"/>
    </source>
</evidence>
<reference evidence="3" key="1">
    <citation type="submission" date="2019-03" db="EMBL/GenBank/DDBJ databases">
        <title>Long read genome sequence of the mycoparasitic Pythium oligandrum ATCC 38472 isolated from sugarbeet rhizosphere.</title>
        <authorList>
            <person name="Gaulin E."/>
        </authorList>
    </citation>
    <scope>NUCLEOTIDE SEQUENCE</scope>
    <source>
        <strain evidence="3">ATCC 38472_TT</strain>
    </source>
</reference>
<keyword evidence="2" id="KW-0560">Oxidoreductase</keyword>
<dbReference type="InterPro" id="IPR002347">
    <property type="entry name" value="SDR_fam"/>
</dbReference>
<dbReference type="PRINTS" id="PR00081">
    <property type="entry name" value="GDHRDH"/>
</dbReference>
<protein>
    <submittedName>
        <fullName evidence="3">Uncharacterized protein</fullName>
    </submittedName>
</protein>
<comment type="similarity">
    <text evidence="1">Belongs to the short-chain dehydrogenases/reductases (SDR) family.</text>
</comment>
<dbReference type="OrthoDB" id="191139at2759"/>